<name>A0ABY4HHW1_9FLAO</name>
<protein>
    <submittedName>
        <fullName evidence="1">Uncharacterized protein</fullName>
    </submittedName>
</protein>
<gene>
    <name evidence="1" type="ORF">LXD69_10160</name>
</gene>
<keyword evidence="2" id="KW-1185">Reference proteome</keyword>
<dbReference type="RefSeq" id="WP_246915136.1">
    <property type="nucleotide sequence ID" value="NZ_CP090145.1"/>
</dbReference>
<accession>A0ABY4HHW1</accession>
<proteinExistence type="predicted"/>
<evidence type="ECO:0000313" key="2">
    <source>
        <dbReference type="Proteomes" id="UP000830454"/>
    </source>
</evidence>
<dbReference type="Proteomes" id="UP000830454">
    <property type="component" value="Chromosome"/>
</dbReference>
<organism evidence="1 2">
    <name type="scientific">Flavobacterium sediminilitoris</name>
    <dbReference type="NCBI Taxonomy" id="2024526"/>
    <lineage>
        <taxon>Bacteria</taxon>
        <taxon>Pseudomonadati</taxon>
        <taxon>Bacteroidota</taxon>
        <taxon>Flavobacteriia</taxon>
        <taxon>Flavobacteriales</taxon>
        <taxon>Flavobacteriaceae</taxon>
        <taxon>Flavobacterium</taxon>
    </lineage>
</organism>
<sequence>MAKDKRQMLVKIGDSTFDKISAYYNDPEHYPLSESVNEIRERWVLVVNLLLKKFPKFKIANMLVRDHGLSQAQAYIDIRNSESLFGSVFKTEKAAEKAMWKEWVKDALLRAIRNRDSKAEMKALDLLAKYGDLDEKDLEFNPEKLENVEIQFAIAKKYLELLKQSDKTGVADFNRTEALDIDFEDVQDAES</sequence>
<reference evidence="1" key="1">
    <citation type="submission" date="2021-12" db="EMBL/GenBank/DDBJ databases">
        <authorList>
            <person name="Cha I.-T."/>
            <person name="Lee K.-E."/>
            <person name="Park S.-J."/>
        </authorList>
    </citation>
    <scope>NUCLEOTIDE SEQUENCE</scope>
    <source>
        <strain evidence="1">YSM-43</strain>
    </source>
</reference>
<evidence type="ECO:0000313" key="1">
    <source>
        <dbReference type="EMBL" id="UOX32415.1"/>
    </source>
</evidence>
<reference evidence="1" key="2">
    <citation type="submission" date="2022-04" db="EMBL/GenBank/DDBJ databases">
        <title>Complete Genome Sequence of Flavobacterium sediminilitoris YSM-43, Isolated from a Tidal Sediment.</title>
        <authorList>
            <person name="Lee P.A."/>
        </authorList>
    </citation>
    <scope>NUCLEOTIDE SEQUENCE</scope>
    <source>
        <strain evidence="1">YSM-43</strain>
    </source>
</reference>
<dbReference type="EMBL" id="CP090145">
    <property type="protein sequence ID" value="UOX32415.1"/>
    <property type="molecule type" value="Genomic_DNA"/>
</dbReference>